<dbReference type="EMBL" id="CP004005">
    <property type="protein sequence ID" value="AGH17360.1"/>
    <property type="molecule type" value="Genomic_DNA"/>
</dbReference>
<reference evidence="1 2" key="1">
    <citation type="journal article" date="2013" name="Genome Announc.">
        <title>Complete Genome Sequence of a Chinese Strain of 'Candidatus Liberibacter asiaticus'.</title>
        <authorList>
            <person name="Lin H."/>
            <person name="Han C.S."/>
            <person name="Liu B."/>
            <person name="Lou B."/>
            <person name="Bai X."/>
            <person name="Deng C."/>
            <person name="Civerolo E.L."/>
            <person name="Gupta G."/>
        </authorList>
    </citation>
    <scope>NUCLEOTIDE SEQUENCE [LARGE SCALE GENOMIC DNA]</scope>
    <source>
        <strain evidence="2">gxpsy</strain>
    </source>
</reference>
<dbReference type="Proteomes" id="UP000011820">
    <property type="component" value="Chromosome"/>
</dbReference>
<organism evidence="1 2">
    <name type="scientific">Candidatus Liberibacter asiaticus str. gxpsy</name>
    <dbReference type="NCBI Taxonomy" id="1174529"/>
    <lineage>
        <taxon>Bacteria</taxon>
        <taxon>Pseudomonadati</taxon>
        <taxon>Pseudomonadota</taxon>
        <taxon>Alphaproteobacteria</taxon>
        <taxon>Hyphomicrobiales</taxon>
        <taxon>Rhizobiaceae</taxon>
        <taxon>Liberibacter</taxon>
    </lineage>
</organism>
<evidence type="ECO:0000313" key="2">
    <source>
        <dbReference type="Proteomes" id="UP000011820"/>
    </source>
</evidence>
<sequence length="101" mass="11646">MNPHGLMYAPKEGNQYRPLRKEVRNAFPKILKSIEKALEPYVDPLIEPVEIGKEGMVDEGYRLHICALIKLLENRSNHQTKNDINKCVLSEEFTIQNNKGK</sequence>
<dbReference type="GeneID" id="93077350"/>
<evidence type="ECO:0000313" key="1">
    <source>
        <dbReference type="EMBL" id="AGH17360.1"/>
    </source>
</evidence>
<dbReference type="RefSeq" id="WP_015452955.1">
    <property type="nucleotide sequence ID" value="NC_020549.1"/>
</dbReference>
<protein>
    <submittedName>
        <fullName evidence="1">Uncharacterized protein</fullName>
    </submittedName>
</protein>
<accession>A0ABM5NGK6</accession>
<keyword evidence="2" id="KW-1185">Reference proteome</keyword>
<name>A0ABM5NGK6_LIBAS</name>
<gene>
    <name evidence="1" type="ORF">WSI_04960</name>
</gene>
<proteinExistence type="predicted"/>